<gene>
    <name evidence="3" type="ORF">ACFOW6_11525</name>
</gene>
<evidence type="ECO:0000313" key="3">
    <source>
        <dbReference type="EMBL" id="MFC4352168.1"/>
    </source>
</evidence>
<reference evidence="4" key="1">
    <citation type="journal article" date="2019" name="Int. J. Syst. Evol. Microbiol.">
        <title>The Global Catalogue of Microorganisms (GCM) 10K type strain sequencing project: providing services to taxonomists for standard genome sequencing and annotation.</title>
        <authorList>
            <consortium name="The Broad Institute Genomics Platform"/>
            <consortium name="The Broad Institute Genome Sequencing Center for Infectious Disease"/>
            <person name="Wu L."/>
            <person name="Ma J."/>
        </authorList>
    </citation>
    <scope>NUCLEOTIDE SEQUENCE [LARGE SCALE GENOMIC DNA]</scope>
    <source>
        <strain evidence="4">CECT 8472</strain>
    </source>
</reference>
<organism evidence="3 4">
    <name type="scientific">Fodinicurvata halophila</name>
    <dbReference type="NCBI Taxonomy" id="1419723"/>
    <lineage>
        <taxon>Bacteria</taxon>
        <taxon>Pseudomonadati</taxon>
        <taxon>Pseudomonadota</taxon>
        <taxon>Alphaproteobacteria</taxon>
        <taxon>Rhodospirillales</taxon>
        <taxon>Rhodovibrionaceae</taxon>
        <taxon>Fodinicurvata</taxon>
    </lineage>
</organism>
<dbReference type="Proteomes" id="UP001595799">
    <property type="component" value="Unassembled WGS sequence"/>
</dbReference>
<feature type="region of interest" description="Disordered" evidence="1">
    <location>
        <begin position="89"/>
        <end position="110"/>
    </location>
</feature>
<evidence type="ECO:0000256" key="1">
    <source>
        <dbReference type="SAM" id="MobiDB-lite"/>
    </source>
</evidence>
<dbReference type="RefSeq" id="WP_382422515.1">
    <property type="nucleotide sequence ID" value="NZ_JBHSCW010000006.1"/>
</dbReference>
<keyword evidence="2" id="KW-1133">Transmembrane helix</keyword>
<evidence type="ECO:0000313" key="4">
    <source>
        <dbReference type="Proteomes" id="UP001595799"/>
    </source>
</evidence>
<name>A0ABV8UNW8_9PROT</name>
<comment type="caution">
    <text evidence="3">The sequence shown here is derived from an EMBL/GenBank/DDBJ whole genome shotgun (WGS) entry which is preliminary data.</text>
</comment>
<accession>A0ABV8UNW8</accession>
<keyword evidence="2" id="KW-0472">Membrane</keyword>
<protein>
    <submittedName>
        <fullName evidence="3">Uncharacterized protein</fullName>
    </submittedName>
</protein>
<keyword evidence="4" id="KW-1185">Reference proteome</keyword>
<feature type="transmembrane region" description="Helical" evidence="2">
    <location>
        <begin position="52"/>
        <end position="72"/>
    </location>
</feature>
<dbReference type="EMBL" id="JBHSCW010000006">
    <property type="protein sequence ID" value="MFC4352168.1"/>
    <property type="molecule type" value="Genomic_DNA"/>
</dbReference>
<sequence>MVYFEPNLQDNHRNLVGRNSASITYAECISALDSSLILVLKDGLVHQMLTLLFRYIFIFLLVLSFGLTGAFANAFPEADIDVVAGTHDHTGTHGHAKTSEVPSHDQEGQNLHDEGYESCMTLIGHCISFQFNPNSEASPPDAYTTLTHNPGDEALWASRALEVATPPPRS</sequence>
<evidence type="ECO:0000256" key="2">
    <source>
        <dbReference type="SAM" id="Phobius"/>
    </source>
</evidence>
<keyword evidence="2" id="KW-0812">Transmembrane</keyword>
<proteinExistence type="predicted"/>